<proteinExistence type="inferred from homology"/>
<comment type="similarity">
    <text evidence="1">Belongs to the CapA family.</text>
</comment>
<comment type="caution">
    <text evidence="3">The sequence shown here is derived from an EMBL/GenBank/DDBJ whole genome shotgun (WGS) entry which is preliminary data.</text>
</comment>
<dbReference type="AlphaFoldDB" id="A0A7X1FXL3"/>
<organism evidence="3 4">
    <name type="scientific">Novosphingobium piscinae</name>
    <dbReference type="NCBI Taxonomy" id="1507448"/>
    <lineage>
        <taxon>Bacteria</taxon>
        <taxon>Pseudomonadati</taxon>
        <taxon>Pseudomonadota</taxon>
        <taxon>Alphaproteobacteria</taxon>
        <taxon>Sphingomonadales</taxon>
        <taxon>Sphingomonadaceae</taxon>
        <taxon>Novosphingobium</taxon>
    </lineage>
</organism>
<dbReference type="PANTHER" id="PTHR33393">
    <property type="entry name" value="POLYGLUTAMINE SYNTHESIS ACCESSORY PROTEIN RV0574C-RELATED"/>
    <property type="match status" value="1"/>
</dbReference>
<dbReference type="Proteomes" id="UP000551327">
    <property type="component" value="Unassembled WGS sequence"/>
</dbReference>
<dbReference type="SMART" id="SM00854">
    <property type="entry name" value="PGA_cap"/>
    <property type="match status" value="1"/>
</dbReference>
<dbReference type="InterPro" id="IPR029052">
    <property type="entry name" value="Metallo-depent_PP-like"/>
</dbReference>
<evidence type="ECO:0000256" key="1">
    <source>
        <dbReference type="ARBA" id="ARBA00005662"/>
    </source>
</evidence>
<evidence type="ECO:0000313" key="3">
    <source>
        <dbReference type="EMBL" id="MBC2668869.1"/>
    </source>
</evidence>
<reference evidence="3 4" key="1">
    <citation type="submission" date="2020-08" db="EMBL/GenBank/DDBJ databases">
        <title>The genome sequence of type strain Novosphingobium piscinae KCTC 42194.</title>
        <authorList>
            <person name="Liu Y."/>
        </authorList>
    </citation>
    <scope>NUCLEOTIDE SEQUENCE [LARGE SCALE GENOMIC DNA]</scope>
    <source>
        <strain evidence="3 4">KCTC 42194</strain>
    </source>
</reference>
<evidence type="ECO:0000313" key="4">
    <source>
        <dbReference type="Proteomes" id="UP000551327"/>
    </source>
</evidence>
<gene>
    <name evidence="3" type="ORF">H7F53_06920</name>
</gene>
<name>A0A7X1FXL3_9SPHN</name>
<dbReference type="InterPro" id="IPR052169">
    <property type="entry name" value="CW_Biosynth-Accessory"/>
</dbReference>
<evidence type="ECO:0000259" key="2">
    <source>
        <dbReference type="SMART" id="SM00854"/>
    </source>
</evidence>
<keyword evidence="4" id="KW-1185">Reference proteome</keyword>
<feature type="domain" description="Capsule synthesis protein CapA" evidence="2">
    <location>
        <begin position="1"/>
        <end position="324"/>
    </location>
</feature>
<dbReference type="InterPro" id="IPR019079">
    <property type="entry name" value="Capsule_synth_CapA"/>
</dbReference>
<dbReference type="RefSeq" id="WP_185678760.1">
    <property type="nucleotide sequence ID" value="NZ_JACLAX010000005.1"/>
</dbReference>
<protein>
    <submittedName>
        <fullName evidence="3">CapA family protein</fullName>
    </submittedName>
</protein>
<dbReference type="PANTHER" id="PTHR33393:SF13">
    <property type="entry name" value="PGA BIOSYNTHESIS PROTEIN CAPA"/>
    <property type="match status" value="1"/>
</dbReference>
<sequence length="421" mass="43102">MIGPFVPGSAAEEPAVAEVWALFRSADVGLANQEGSIFDSATFTGLAAAENGGGYPLAPAVIAAELRSHGIAMVSKANNHATDYGTAGLLASIEALAAAGITQAGGGRDRAAACAPAYVQRGVGTVALISAATTFPPMAAAMAPVTSRGGRFERPGICTIRTREVVLVPPRRMAALRAAAGPAVLPVPGEPGAWRIGDTLFRPAAQAGHRMEAAPEDVAGVIAAIGAARAQGAVVVFALHAHETAGTIDPLPPAAFEPMLLHRANEAPSPDDPAPAAFLPGLFHQAIDAGADVVVRTGPHGLNGAELYRGKPILWGLGSLVFAFGGRRSYVAPGGQRMNLPDDWFTALVAKVQVAPDRAVRVELHPVALASSAEPLRDGLPHRLYGPGAAEVLERFRRRSAAIGTAVRVHGDVASLDGTVP</sequence>
<accession>A0A7X1FXL3</accession>
<dbReference type="SUPFAM" id="SSF56300">
    <property type="entry name" value="Metallo-dependent phosphatases"/>
    <property type="match status" value="1"/>
</dbReference>
<dbReference type="EMBL" id="JACLAX010000005">
    <property type="protein sequence ID" value="MBC2668869.1"/>
    <property type="molecule type" value="Genomic_DNA"/>
</dbReference>
<dbReference type="Pfam" id="PF09587">
    <property type="entry name" value="PGA_cap"/>
    <property type="match status" value="2"/>
</dbReference>